<dbReference type="Proteomes" id="UP000016933">
    <property type="component" value="Unassembled WGS sequence"/>
</dbReference>
<dbReference type="OrthoDB" id="416786at2759"/>
<gene>
    <name evidence="1" type="ORF">DOTSEDRAFT_68979</name>
</gene>
<name>N1Q4J8_DOTSN</name>
<evidence type="ECO:0000313" key="1">
    <source>
        <dbReference type="EMBL" id="EME50293.1"/>
    </source>
</evidence>
<dbReference type="SUPFAM" id="SSF52777">
    <property type="entry name" value="CoA-dependent acyltransferases"/>
    <property type="match status" value="1"/>
</dbReference>
<dbReference type="EMBL" id="KB446535">
    <property type="protein sequence ID" value="EME50293.1"/>
    <property type="molecule type" value="Genomic_DNA"/>
</dbReference>
<dbReference type="HOGENOM" id="CLU_2133444_0_0_1"/>
<evidence type="ECO:0008006" key="3">
    <source>
        <dbReference type="Google" id="ProtNLM"/>
    </source>
</evidence>
<dbReference type="InterPro" id="IPR023213">
    <property type="entry name" value="CAT-like_dom_sf"/>
</dbReference>
<proteinExistence type="predicted"/>
<accession>N1Q4J8</accession>
<organism evidence="1 2">
    <name type="scientific">Dothistroma septosporum (strain NZE10 / CBS 128990)</name>
    <name type="common">Red band needle blight fungus</name>
    <name type="synonym">Mycosphaerella pini</name>
    <dbReference type="NCBI Taxonomy" id="675120"/>
    <lineage>
        <taxon>Eukaryota</taxon>
        <taxon>Fungi</taxon>
        <taxon>Dikarya</taxon>
        <taxon>Ascomycota</taxon>
        <taxon>Pezizomycotina</taxon>
        <taxon>Dothideomycetes</taxon>
        <taxon>Dothideomycetidae</taxon>
        <taxon>Mycosphaerellales</taxon>
        <taxon>Mycosphaerellaceae</taxon>
        <taxon>Dothistroma</taxon>
    </lineage>
</organism>
<reference evidence="1 2" key="2">
    <citation type="journal article" date="2012" name="PLoS Pathog.">
        <title>Diverse lifestyles and strategies of plant pathogenesis encoded in the genomes of eighteen Dothideomycetes fungi.</title>
        <authorList>
            <person name="Ohm R.A."/>
            <person name="Feau N."/>
            <person name="Henrissat B."/>
            <person name="Schoch C.L."/>
            <person name="Horwitz B.A."/>
            <person name="Barry K.W."/>
            <person name="Condon B.J."/>
            <person name="Copeland A.C."/>
            <person name="Dhillon B."/>
            <person name="Glaser F."/>
            <person name="Hesse C.N."/>
            <person name="Kosti I."/>
            <person name="LaButti K."/>
            <person name="Lindquist E.A."/>
            <person name="Lucas S."/>
            <person name="Salamov A.A."/>
            <person name="Bradshaw R.E."/>
            <person name="Ciuffetti L."/>
            <person name="Hamelin R.C."/>
            <person name="Kema G.H.J."/>
            <person name="Lawrence C."/>
            <person name="Scott J.A."/>
            <person name="Spatafora J.W."/>
            <person name="Turgeon B.G."/>
            <person name="de Wit P.J.G.M."/>
            <person name="Zhong S."/>
            <person name="Goodwin S.B."/>
            <person name="Grigoriev I.V."/>
        </authorList>
    </citation>
    <scope>NUCLEOTIDE SEQUENCE [LARGE SCALE GENOMIC DNA]</scope>
    <source>
        <strain evidence="2">NZE10 / CBS 128990</strain>
    </source>
</reference>
<keyword evidence="2" id="KW-1185">Reference proteome</keyword>
<dbReference type="AlphaFoldDB" id="N1Q4J8"/>
<evidence type="ECO:0000313" key="2">
    <source>
        <dbReference type="Proteomes" id="UP000016933"/>
    </source>
</evidence>
<sequence>MFRTIFTDLDGRIVQSVLKEGHSLLESWNIEDAHALQATADERTSGDIFRNRVPTKIFVVSHNHKPNSVIFRLSHAQFDSISIPILWNNFTECFEATEVSPAPEYSVYIRHVL</sequence>
<dbReference type="STRING" id="675120.N1Q4J8"/>
<dbReference type="Gene3D" id="3.30.559.10">
    <property type="entry name" value="Chloramphenicol acetyltransferase-like domain"/>
    <property type="match status" value="1"/>
</dbReference>
<protein>
    <recommendedName>
        <fullName evidence="3">Condensation domain-containing protein</fullName>
    </recommendedName>
</protein>
<reference evidence="2" key="1">
    <citation type="journal article" date="2012" name="PLoS Genet.">
        <title>The genomes of the fungal plant pathogens Cladosporium fulvum and Dothistroma septosporum reveal adaptation to different hosts and lifestyles but also signatures of common ancestry.</title>
        <authorList>
            <person name="de Wit P.J.G.M."/>
            <person name="van der Burgt A."/>
            <person name="Oekmen B."/>
            <person name="Stergiopoulos I."/>
            <person name="Abd-Elsalam K.A."/>
            <person name="Aerts A.L."/>
            <person name="Bahkali A.H."/>
            <person name="Beenen H.G."/>
            <person name="Chettri P."/>
            <person name="Cox M.P."/>
            <person name="Datema E."/>
            <person name="de Vries R.P."/>
            <person name="Dhillon B."/>
            <person name="Ganley A.R."/>
            <person name="Griffiths S.A."/>
            <person name="Guo Y."/>
            <person name="Hamelin R.C."/>
            <person name="Henrissat B."/>
            <person name="Kabir M.S."/>
            <person name="Jashni M.K."/>
            <person name="Kema G."/>
            <person name="Klaubauf S."/>
            <person name="Lapidus A."/>
            <person name="Levasseur A."/>
            <person name="Lindquist E."/>
            <person name="Mehrabi R."/>
            <person name="Ohm R.A."/>
            <person name="Owen T.J."/>
            <person name="Salamov A."/>
            <person name="Schwelm A."/>
            <person name="Schijlen E."/>
            <person name="Sun H."/>
            <person name="van den Burg H.A."/>
            <person name="van Ham R.C.H.J."/>
            <person name="Zhang S."/>
            <person name="Goodwin S.B."/>
            <person name="Grigoriev I.V."/>
            <person name="Collemare J."/>
            <person name="Bradshaw R.E."/>
        </authorList>
    </citation>
    <scope>NUCLEOTIDE SEQUENCE [LARGE SCALE GENOMIC DNA]</scope>
    <source>
        <strain evidence="2">NZE10 / CBS 128990</strain>
    </source>
</reference>